<keyword evidence="1" id="KW-0732">Signal</keyword>
<accession>A0A554VEN7</accession>
<dbReference type="InterPro" id="IPR013517">
    <property type="entry name" value="FG-GAP"/>
</dbReference>
<evidence type="ECO:0000313" key="4">
    <source>
        <dbReference type="Proteomes" id="UP000318833"/>
    </source>
</evidence>
<dbReference type="PANTHER" id="PTHR16026:SF0">
    <property type="entry name" value="CARTILAGE ACIDIC PROTEIN 1"/>
    <property type="match status" value="1"/>
</dbReference>
<dbReference type="OrthoDB" id="9816120at2"/>
<dbReference type="InterPro" id="IPR011519">
    <property type="entry name" value="UnbV_ASPIC"/>
</dbReference>
<dbReference type="InterPro" id="IPR027039">
    <property type="entry name" value="Crtac1"/>
</dbReference>
<name>A0A554VEN7_9FLAO</name>
<dbReference type="Pfam" id="PF07593">
    <property type="entry name" value="UnbV_ASPIC"/>
    <property type="match status" value="1"/>
</dbReference>
<proteinExistence type="predicted"/>
<protein>
    <recommendedName>
        <fullName evidence="2">ASPIC/UnbV domain-containing protein</fullName>
    </recommendedName>
</protein>
<evidence type="ECO:0000256" key="1">
    <source>
        <dbReference type="ARBA" id="ARBA00022729"/>
    </source>
</evidence>
<dbReference type="Pfam" id="PF13517">
    <property type="entry name" value="FG-GAP_3"/>
    <property type="match status" value="4"/>
</dbReference>
<gene>
    <name evidence="3" type="ORF">FOF46_22500</name>
</gene>
<reference evidence="3 4" key="1">
    <citation type="submission" date="2019-07" db="EMBL/GenBank/DDBJ databases">
        <title>The draft genome sequence of Aquimarina algiphila M91.</title>
        <authorList>
            <person name="Meng X."/>
        </authorList>
    </citation>
    <scope>NUCLEOTIDE SEQUENCE [LARGE SCALE GENOMIC DNA]</scope>
    <source>
        <strain evidence="3 4">M91</strain>
    </source>
</reference>
<dbReference type="Gene3D" id="2.130.10.130">
    <property type="entry name" value="Integrin alpha, N-terminal"/>
    <property type="match status" value="4"/>
</dbReference>
<dbReference type="PROSITE" id="PS51257">
    <property type="entry name" value="PROKAR_LIPOPROTEIN"/>
    <property type="match status" value="1"/>
</dbReference>
<evidence type="ECO:0000259" key="2">
    <source>
        <dbReference type="Pfam" id="PF07593"/>
    </source>
</evidence>
<dbReference type="EMBL" id="VLNR01000059">
    <property type="protein sequence ID" value="TSE05545.1"/>
    <property type="molecule type" value="Genomic_DNA"/>
</dbReference>
<dbReference type="PANTHER" id="PTHR16026">
    <property type="entry name" value="CARTILAGE ACIDIC PROTEIN 1"/>
    <property type="match status" value="1"/>
</dbReference>
<dbReference type="AlphaFoldDB" id="A0A554VEN7"/>
<feature type="domain" description="ASPIC/UnbV" evidence="2">
    <location>
        <begin position="526"/>
        <end position="592"/>
    </location>
</feature>
<keyword evidence="4" id="KW-1185">Reference proteome</keyword>
<dbReference type="Proteomes" id="UP000318833">
    <property type="component" value="Unassembled WGS sequence"/>
</dbReference>
<comment type="caution">
    <text evidence="3">The sequence shown here is derived from an EMBL/GenBank/DDBJ whole genome shotgun (WGS) entry which is preliminary data.</text>
</comment>
<organism evidence="3 4">
    <name type="scientific">Aquimarina algiphila</name>
    <dbReference type="NCBI Taxonomy" id="2047982"/>
    <lineage>
        <taxon>Bacteria</taxon>
        <taxon>Pseudomonadati</taxon>
        <taxon>Bacteroidota</taxon>
        <taxon>Flavobacteriia</taxon>
        <taxon>Flavobacteriales</taxon>
        <taxon>Flavobacteriaceae</taxon>
        <taxon>Aquimarina</taxon>
    </lineage>
</organism>
<dbReference type="InterPro" id="IPR028994">
    <property type="entry name" value="Integrin_alpha_N"/>
</dbReference>
<sequence>MIYKCLVFFVGVFFLVSCTEKEKTIVNTTNKVFENLEASTTGIEFNNVLTENDSLNYFTYSYLYMGGGVATGDINNDGLIDIYFTGNQVSNKLYLNKGNLKFEDITEKAGVSGDDRWYTGVTMVDINGDGFLDIYCSVGGKFGPKNNQLFINNGSSTSSGQVTFSEKASEYGIDDIGNSVQGTFFDYDNDGDLDLYSANYPPTSFNAPNFYYTFRMKNIKDHESDHLYRNDGGTFTNVTEDARIKNFGLTLSATVGDLNNDGWSDIYVSNDFSTPDYLYLNNQDGTFREVVKKATAHTAFFGMGVDISDYNNDGNLDIFQVDMDAQSNRRKKTNMASMNPKLFWSTVNSGFHYQYMHNCLQSNTGVIKDGIPQFSNISRITGTSSTDWSWGPLFADFDNDGRKDLFISNGTRREVNNNDYFKSLNKTKDVQDSLLQKSLKIPSEKIDNFMFRNVGDYGFEKVNESWGIQYEGFSNGVAYADLDNDGDLEIITNNIDDYASVFENKSSEKNNYITIQFEGSSNNTFGLGNRVYLKNSGETQMQELTLTRGFQSSVAPELHFGVNQSKIIEEIEIVWTDGKSQVLKNINTNQKLIIKYSEASDKEKEVDKTTTLFTSEESEIFPEHIHKENSYDDFSKQILLPHKMSKFGPGIAVGDLNNDGLEDYFVGGAHNYSGSLFFQKNDGFEKQVIEVLEEDKANEDVGAVIFDVDQDGDNDLYVISGGYEFSSTSEMLQDRLYINDGKGNFSKAEVGVLPKMITSGSRAYHADFDKDGKEDILVLGRQVPENYPAPASSYLLKNSSKNGNVKFENVTDSQAKEFINLGMATSAVITDFDHDNWLDIIIVGEWMPIRVFKNIKTGFKEVSEELGLTLDTTGWWWSIKEGDFDQDGDMDYLVGNNGLNYKYQATEEETFDIYVSDFDKDNKDDIVLSYYNEGKQFPVRGRQCSSDQIPGIKHKFKDYKSFSEATLVDVYTKNSLESSLHYQVKSFASVYLENQGDTFVIHKLPAEAQLSSMNQILIEDFDKDGNLDAIIGGNLYASEVETPRNDAGYGLFMKGDGTGKFEPVSASKSGLMLQGDVKDLSSLNVKGTKFIIAAKNNDYVQFVKIGTEH</sequence>
<evidence type="ECO:0000313" key="3">
    <source>
        <dbReference type="EMBL" id="TSE05545.1"/>
    </source>
</evidence>
<dbReference type="SUPFAM" id="SSF69318">
    <property type="entry name" value="Integrin alpha N-terminal domain"/>
    <property type="match status" value="3"/>
</dbReference>
<dbReference type="RefSeq" id="WP_143918007.1">
    <property type="nucleotide sequence ID" value="NZ_CANMIK010000066.1"/>
</dbReference>